<evidence type="ECO:0000313" key="7">
    <source>
        <dbReference type="EMBL" id="KAK8154671.1"/>
    </source>
</evidence>
<keyword evidence="3" id="KW-0863">Zinc-finger</keyword>
<accession>A0ABR1XH58</accession>
<keyword evidence="4" id="KW-0862">Zinc</keyword>
<evidence type="ECO:0000256" key="5">
    <source>
        <dbReference type="SAM" id="MobiDB-lite"/>
    </source>
</evidence>
<feature type="domain" description="C2H2-type" evidence="6">
    <location>
        <begin position="72"/>
        <end position="94"/>
    </location>
</feature>
<feature type="region of interest" description="Disordered" evidence="5">
    <location>
        <begin position="518"/>
        <end position="555"/>
    </location>
</feature>
<evidence type="ECO:0000256" key="2">
    <source>
        <dbReference type="ARBA" id="ARBA00022737"/>
    </source>
</evidence>
<gene>
    <name evidence="7" type="ORF">IWX90DRAFT_481103</name>
</gene>
<dbReference type="InterPro" id="IPR050329">
    <property type="entry name" value="GLI_C2H2-zinc-finger"/>
</dbReference>
<sequence>MAQPEHHHPLPEDMSRCDHPDCNGMVFNTEKALHRHWAEEDSHDYCKPCKYMANSYDELTDHKANSPKLHICCKFCGQDFKNIRTRDIHVRKMHPVEQDLRCIGCKEHFVRGYALIGHLEFDHCRAIPASQFKSCVEHTALVNKMLEDPEYVRTKEFDDATALATDGSTCASTDFDDASTIGGGSTVGERSTGNHILDEDDCSAVDSQEGGVPIAPLVPDVKSQPRKVADPIDNFPALPGAKNGTPMTWANKAAAPRRVGDFPPLPGTKSYASVSQLSRATSQMSLNSSTGSERAVLKNGSHAWETSSQSSEVLFKGTGMKPSVAVQSSTTSSTLFSGTEKTPLDAKWKLALAERDLEYEDRTRCNPFLLRFWDPEHPQYDPERFFHNTIGKYICPLNKCEAHFFEPSKMTEHLLGKHIITQVRCPTCSKLFNSCSALLAHCENASSECKVAHTHEFWKVVDLFSGGFLGIKDAHRSDITDQDRQDRRDDYGSRIVGSGMKSDYIKYIATVPNDWAGAGSATSKQTTTVGRTWDDGSGPPRRFTGTMNPSVPISSSRKFARSTASIYPELVYPEGDEPDGTSAHMIDPSARRDRTGIYVVPEEYTVMRRDEMKYIWEMEETDK</sequence>
<name>A0ABR1XH58_9PEZI</name>
<dbReference type="InterPro" id="IPR013087">
    <property type="entry name" value="Znf_C2H2_type"/>
</dbReference>
<evidence type="ECO:0000256" key="3">
    <source>
        <dbReference type="ARBA" id="ARBA00022771"/>
    </source>
</evidence>
<comment type="caution">
    <text evidence="7">The sequence shown here is derived from an EMBL/GenBank/DDBJ whole genome shotgun (WGS) entry which is preliminary data.</text>
</comment>
<evidence type="ECO:0000313" key="8">
    <source>
        <dbReference type="Proteomes" id="UP001456524"/>
    </source>
</evidence>
<keyword evidence="1" id="KW-0479">Metal-binding</keyword>
<evidence type="ECO:0000256" key="1">
    <source>
        <dbReference type="ARBA" id="ARBA00022723"/>
    </source>
</evidence>
<dbReference type="Proteomes" id="UP001456524">
    <property type="component" value="Unassembled WGS sequence"/>
</dbReference>
<protein>
    <recommendedName>
        <fullName evidence="6">C2H2-type domain-containing protein</fullName>
    </recommendedName>
</protein>
<feature type="compositionally biased region" description="Polar residues" evidence="5">
    <location>
        <begin position="520"/>
        <end position="530"/>
    </location>
</feature>
<dbReference type="SMART" id="SM00355">
    <property type="entry name" value="ZnF_C2H2"/>
    <property type="match status" value="5"/>
</dbReference>
<proteinExistence type="predicted"/>
<feature type="compositionally biased region" description="Polar residues" evidence="5">
    <location>
        <begin position="545"/>
        <end position="555"/>
    </location>
</feature>
<evidence type="ECO:0000259" key="6">
    <source>
        <dbReference type="PROSITE" id="PS00028"/>
    </source>
</evidence>
<feature type="domain" description="C2H2-type" evidence="6">
    <location>
        <begin position="102"/>
        <end position="123"/>
    </location>
</feature>
<feature type="domain" description="C2H2-type" evidence="6">
    <location>
        <begin position="395"/>
        <end position="418"/>
    </location>
</feature>
<keyword evidence="8" id="KW-1185">Reference proteome</keyword>
<dbReference type="PANTHER" id="PTHR19818">
    <property type="entry name" value="ZINC FINGER PROTEIN ZIC AND GLI"/>
    <property type="match status" value="1"/>
</dbReference>
<organism evidence="7 8">
    <name type="scientific">Phyllosticta citrichinensis</name>
    <dbReference type="NCBI Taxonomy" id="1130410"/>
    <lineage>
        <taxon>Eukaryota</taxon>
        <taxon>Fungi</taxon>
        <taxon>Dikarya</taxon>
        <taxon>Ascomycota</taxon>
        <taxon>Pezizomycotina</taxon>
        <taxon>Dothideomycetes</taxon>
        <taxon>Dothideomycetes incertae sedis</taxon>
        <taxon>Botryosphaeriales</taxon>
        <taxon>Phyllostictaceae</taxon>
        <taxon>Phyllosticta</taxon>
    </lineage>
</organism>
<reference evidence="7 8" key="1">
    <citation type="journal article" date="2022" name="G3 (Bethesda)">
        <title>Enemy or ally: a genomic approach to elucidate the lifestyle of Phyllosticta citrichinaensis.</title>
        <authorList>
            <person name="Buijs V.A."/>
            <person name="Groenewald J.Z."/>
            <person name="Haridas S."/>
            <person name="LaButti K.M."/>
            <person name="Lipzen A."/>
            <person name="Martin F.M."/>
            <person name="Barry K."/>
            <person name="Grigoriev I.V."/>
            <person name="Crous P.W."/>
            <person name="Seidl M.F."/>
        </authorList>
    </citation>
    <scope>NUCLEOTIDE SEQUENCE [LARGE SCALE GENOMIC DNA]</scope>
    <source>
        <strain evidence="7 8">CBS 129764</strain>
    </source>
</reference>
<dbReference type="EMBL" id="JBBWUH010000011">
    <property type="protein sequence ID" value="KAK8154671.1"/>
    <property type="molecule type" value="Genomic_DNA"/>
</dbReference>
<keyword evidence="2" id="KW-0677">Repeat</keyword>
<evidence type="ECO:0000256" key="4">
    <source>
        <dbReference type="ARBA" id="ARBA00022833"/>
    </source>
</evidence>
<dbReference type="PROSITE" id="PS00028">
    <property type="entry name" value="ZINC_FINGER_C2H2_1"/>
    <property type="match status" value="3"/>
</dbReference>
<dbReference type="PANTHER" id="PTHR19818:SF139">
    <property type="entry name" value="PAIR-RULE PROTEIN ODD-PAIRED"/>
    <property type="match status" value="1"/>
</dbReference>